<keyword evidence="2" id="KW-0472">Membrane</keyword>
<dbReference type="PANTHER" id="PTHR31425:SF43">
    <property type="entry name" value="MULTIPLE C2 DOMAIN AND TRANSMEMBRANE REGION PROTEIN 14"/>
    <property type="match status" value="1"/>
</dbReference>
<dbReference type="InterPro" id="IPR047259">
    <property type="entry name" value="QUIRKY-like"/>
</dbReference>
<evidence type="ECO:0000313" key="4">
    <source>
        <dbReference type="EMBL" id="KAL0337839.1"/>
    </source>
</evidence>
<proteinExistence type="predicted"/>
<feature type="transmembrane region" description="Helical" evidence="2">
    <location>
        <begin position="233"/>
        <end position="262"/>
    </location>
</feature>
<dbReference type="InterPro" id="IPR013583">
    <property type="entry name" value="MCTP_C"/>
</dbReference>
<feature type="transmembrane region" description="Helical" evidence="2">
    <location>
        <begin position="118"/>
        <end position="148"/>
    </location>
</feature>
<evidence type="ECO:0000259" key="3">
    <source>
        <dbReference type="Pfam" id="PF08372"/>
    </source>
</evidence>
<keyword evidence="2" id="KW-0812">Transmembrane</keyword>
<sequence>MGEIEIALRFSCSSWISLIQAYANPMLPRMHYVKPMGPAQQDILRHSAMRIVTTRLARSEPALGQEVVQFMLDSDMHMWSMRRSKANWFRVVGCLSKAATLVRWLDGIKTWVHPPTTVLVHVLLVAIVLCPHLVLPTIFMYAFLIIALRFRYRQRVSITMDPRLSYVDAVGSDELDEEFDGFPTTRSVDQVRVRYDRLRALAGRAQTLLGDLAAQGERLEALFNWKDPRATGIFVVVCLLASLLFYVVPFKAFVLGSGFYYLRHPRFRDDMPSVPMNFFRRLPPQSDRIL</sequence>
<evidence type="ECO:0000256" key="2">
    <source>
        <dbReference type="SAM" id="Phobius"/>
    </source>
</evidence>
<protein>
    <submittedName>
        <fullName evidence="4">FT-interacting protein 7</fullName>
    </submittedName>
</protein>
<dbReference type="EMBL" id="JACGWM010000012">
    <property type="protein sequence ID" value="KAL0337839.1"/>
    <property type="molecule type" value="Genomic_DNA"/>
</dbReference>
<organism evidence="4">
    <name type="scientific">Sesamum calycinum</name>
    <dbReference type="NCBI Taxonomy" id="2727403"/>
    <lineage>
        <taxon>Eukaryota</taxon>
        <taxon>Viridiplantae</taxon>
        <taxon>Streptophyta</taxon>
        <taxon>Embryophyta</taxon>
        <taxon>Tracheophyta</taxon>
        <taxon>Spermatophyta</taxon>
        <taxon>Magnoliopsida</taxon>
        <taxon>eudicotyledons</taxon>
        <taxon>Gunneridae</taxon>
        <taxon>Pentapetalae</taxon>
        <taxon>asterids</taxon>
        <taxon>lamiids</taxon>
        <taxon>Lamiales</taxon>
        <taxon>Pedaliaceae</taxon>
        <taxon>Sesamum</taxon>
    </lineage>
</organism>
<dbReference type="PANTHER" id="PTHR31425">
    <property type="entry name" value="PHOSPHORIBOSYLANTHRANILATE TRANSFERASE ISOFORM 1"/>
    <property type="match status" value="1"/>
</dbReference>
<dbReference type="Pfam" id="PF08372">
    <property type="entry name" value="PRT_C"/>
    <property type="match status" value="1"/>
</dbReference>
<accession>A0AAW2N4F8</accession>
<gene>
    <name evidence="4" type="ORF">Scaly_2059000</name>
</gene>
<comment type="caution">
    <text evidence="4">The sequence shown here is derived from an EMBL/GenBank/DDBJ whole genome shotgun (WGS) entry which is preliminary data.</text>
</comment>
<keyword evidence="2" id="KW-1133">Transmembrane helix</keyword>
<dbReference type="AlphaFoldDB" id="A0AAW2N4F8"/>
<keyword evidence="1" id="KW-0677">Repeat</keyword>
<reference evidence="4" key="1">
    <citation type="submission" date="2020-06" db="EMBL/GenBank/DDBJ databases">
        <authorList>
            <person name="Li T."/>
            <person name="Hu X."/>
            <person name="Zhang T."/>
            <person name="Song X."/>
            <person name="Zhang H."/>
            <person name="Dai N."/>
            <person name="Sheng W."/>
            <person name="Hou X."/>
            <person name="Wei L."/>
        </authorList>
    </citation>
    <scope>NUCLEOTIDE SEQUENCE</scope>
    <source>
        <strain evidence="4">KEN8</strain>
        <tissue evidence="4">Leaf</tissue>
    </source>
</reference>
<feature type="domain" description="Multiple C2" evidence="3">
    <location>
        <begin position="135"/>
        <end position="290"/>
    </location>
</feature>
<evidence type="ECO:0000256" key="1">
    <source>
        <dbReference type="ARBA" id="ARBA00022737"/>
    </source>
</evidence>
<feature type="transmembrane region" description="Helical" evidence="2">
    <location>
        <begin position="88"/>
        <end position="106"/>
    </location>
</feature>
<name>A0AAW2N4F8_9LAMI</name>
<reference evidence="4" key="2">
    <citation type="journal article" date="2024" name="Plant">
        <title>Genomic evolution and insights into agronomic trait innovations of Sesamum species.</title>
        <authorList>
            <person name="Miao H."/>
            <person name="Wang L."/>
            <person name="Qu L."/>
            <person name="Liu H."/>
            <person name="Sun Y."/>
            <person name="Le M."/>
            <person name="Wang Q."/>
            <person name="Wei S."/>
            <person name="Zheng Y."/>
            <person name="Lin W."/>
            <person name="Duan Y."/>
            <person name="Cao H."/>
            <person name="Xiong S."/>
            <person name="Wang X."/>
            <person name="Wei L."/>
            <person name="Li C."/>
            <person name="Ma Q."/>
            <person name="Ju M."/>
            <person name="Zhao R."/>
            <person name="Li G."/>
            <person name="Mu C."/>
            <person name="Tian Q."/>
            <person name="Mei H."/>
            <person name="Zhang T."/>
            <person name="Gao T."/>
            <person name="Zhang H."/>
        </authorList>
    </citation>
    <scope>NUCLEOTIDE SEQUENCE</scope>
    <source>
        <strain evidence="4">KEN8</strain>
    </source>
</reference>